<keyword evidence="8" id="KW-0732">Signal</keyword>
<keyword evidence="6" id="KW-1003">Cell membrane</keyword>
<evidence type="ECO:0000256" key="10">
    <source>
        <dbReference type="ARBA" id="ARBA00022737"/>
    </source>
</evidence>
<dbReference type="InterPro" id="IPR039477">
    <property type="entry name" value="ILEI/PANDER_dom"/>
</dbReference>
<evidence type="ECO:0000256" key="7">
    <source>
        <dbReference type="ARBA" id="ARBA00022525"/>
    </source>
</evidence>
<keyword evidence="10" id="KW-0677">Repeat</keyword>
<evidence type="ECO:0000313" key="18">
    <source>
        <dbReference type="Proteomes" id="UP000001075"/>
    </source>
</evidence>
<keyword evidence="12" id="KW-0472">Membrane</keyword>
<evidence type="ECO:0000256" key="3">
    <source>
        <dbReference type="ARBA" id="ARBA00004613"/>
    </source>
</evidence>
<dbReference type="eggNOG" id="ENOG502QT0K">
    <property type="taxonomic scope" value="Eukaryota"/>
</dbReference>
<keyword evidence="9 15" id="KW-0430">Lectin</keyword>
<dbReference type="EMBL" id="JH001631">
    <property type="protein sequence ID" value="EGW00042.1"/>
    <property type="molecule type" value="Genomic_DNA"/>
</dbReference>
<dbReference type="SMART" id="SM01225">
    <property type="entry name" value="G8"/>
    <property type="match status" value="1"/>
</dbReference>
<evidence type="ECO:0000256" key="5">
    <source>
        <dbReference type="ARBA" id="ARBA00012774"/>
    </source>
</evidence>
<comment type="subcellular location">
    <subcellularLocation>
        <location evidence="2">Cell membrane</location>
    </subcellularLocation>
    <subcellularLocation>
        <location evidence="3">Secreted</location>
    </subcellularLocation>
</comment>
<keyword evidence="14" id="KW-0326">Glycosidase</keyword>
<dbReference type="Pfam" id="PF10162">
    <property type="entry name" value="G8"/>
    <property type="match status" value="1"/>
</dbReference>
<dbReference type="GO" id="GO:0005886">
    <property type="term" value="C:plasma membrane"/>
    <property type="evidence" value="ECO:0007669"/>
    <property type="project" value="UniProtKB-SubCell"/>
</dbReference>
<evidence type="ECO:0000256" key="9">
    <source>
        <dbReference type="ARBA" id="ARBA00022734"/>
    </source>
</evidence>
<dbReference type="InParanoid" id="G3I9P2"/>
<protein>
    <recommendedName>
        <fullName evidence="5">hyaluronoglucosaminidase</fullName>
        <ecNumber evidence="5">3.2.1.35</ecNumber>
    </recommendedName>
</protein>
<dbReference type="Proteomes" id="UP000001075">
    <property type="component" value="Unassembled WGS sequence"/>
</dbReference>
<dbReference type="Pfam" id="PF15711">
    <property type="entry name" value="ILEI"/>
    <property type="match status" value="2"/>
</dbReference>
<dbReference type="InterPro" id="IPR019316">
    <property type="entry name" value="G8_domain"/>
</dbReference>
<dbReference type="FunCoup" id="G3I9P2">
    <property type="interactions" value="407"/>
</dbReference>
<evidence type="ECO:0000256" key="4">
    <source>
        <dbReference type="ARBA" id="ARBA00007586"/>
    </source>
</evidence>
<feature type="domain" description="G8" evidence="16">
    <location>
        <begin position="97"/>
        <end position="219"/>
    </location>
</feature>
<accession>G3I9P2</accession>
<evidence type="ECO:0000256" key="11">
    <source>
        <dbReference type="ARBA" id="ARBA00022801"/>
    </source>
</evidence>
<dbReference type="InterPro" id="IPR055400">
    <property type="entry name" value="CEMIP_X"/>
</dbReference>
<name>G3I9P2_CRIGR</name>
<evidence type="ECO:0000256" key="13">
    <source>
        <dbReference type="ARBA" id="ARBA00023180"/>
    </source>
</evidence>
<dbReference type="Pfam" id="PF24605">
    <property type="entry name" value="CEMIP_X"/>
    <property type="match status" value="1"/>
</dbReference>
<dbReference type="GO" id="GO:0004415">
    <property type="term" value="F:hyalurononglucosaminidase activity"/>
    <property type="evidence" value="ECO:0007669"/>
    <property type="project" value="UniProtKB-EC"/>
</dbReference>
<evidence type="ECO:0000256" key="6">
    <source>
        <dbReference type="ARBA" id="ARBA00022475"/>
    </source>
</evidence>
<dbReference type="Pfam" id="PF13330">
    <property type="entry name" value="Mucin2_WxxW"/>
    <property type="match status" value="1"/>
</dbReference>
<keyword evidence="7" id="KW-0964">Secreted</keyword>
<dbReference type="PROSITE" id="PS52031">
    <property type="entry name" value="GG_LECTIN"/>
    <property type="match status" value="2"/>
</dbReference>
<dbReference type="GlyGen" id="G3I9P2">
    <property type="glycosylation" value="1 site"/>
</dbReference>
<comment type="similarity">
    <text evidence="4">Belongs to the CEMIP family.</text>
</comment>
<keyword evidence="13" id="KW-0325">Glycoprotein</keyword>
<reference evidence="18" key="1">
    <citation type="journal article" date="2011" name="Nat. Biotechnol.">
        <title>The genomic sequence of the Chinese hamster ovary (CHO)-K1 cell line.</title>
        <authorList>
            <person name="Xu X."/>
            <person name="Nagarajan H."/>
            <person name="Lewis N.E."/>
            <person name="Pan S."/>
            <person name="Cai Z."/>
            <person name="Liu X."/>
            <person name="Chen W."/>
            <person name="Xie M."/>
            <person name="Wang W."/>
            <person name="Hammond S."/>
            <person name="Andersen M.R."/>
            <person name="Neff N."/>
            <person name="Passarelli B."/>
            <person name="Koh W."/>
            <person name="Fan H.C."/>
            <person name="Wang J."/>
            <person name="Gui Y."/>
            <person name="Lee K.H."/>
            <person name="Betenbaugh M.J."/>
            <person name="Quake S.R."/>
            <person name="Famili I."/>
            <person name="Palsson B.O."/>
            <person name="Wang J."/>
        </authorList>
    </citation>
    <scope>NUCLEOTIDE SEQUENCE [LARGE SCALE GENOMIC DNA]</scope>
    <source>
        <strain evidence="18">CHO K1 cell line</strain>
    </source>
</reference>
<comment type="catalytic activity">
    <reaction evidence="1">
        <text>Random hydrolysis of (1-&gt;4)-linkages between N-acetyl-beta-D-glucosamine and D-glucuronate residues in hyaluronate.</text>
        <dbReference type="EC" id="3.2.1.35"/>
    </reaction>
</comment>
<evidence type="ECO:0000256" key="14">
    <source>
        <dbReference type="ARBA" id="ARBA00023295"/>
    </source>
</evidence>
<dbReference type="PANTHER" id="PTHR15535:SF15">
    <property type="entry name" value="CELL MIGRATION-INDUCING AND HYALURONAN-BINDING PROTEIN"/>
    <property type="match status" value="1"/>
</dbReference>
<sequence length="1238" mass="138626">MSKAPVLGSPDTVDPCISKAGMAAGLGNTEHLETLPVTMKMYNGLECREHAVGLRAAGRHHVSLKVVLAMGWLLLVDFSAATSAVAAECPDQNPELQPWTPGHDRDHQVHIGQGRSLLLTSSATVHSITISQGGKLVIKDHHEHIVLRARHILIDYGGELHAGSALCPFEGNFSIVLYGRADEGIQPDPYYGLKYIGVGRGGTLELHGQKKLSWTFLNKTLRPGGMQEGGYFFERSWGHRGVIVHVIDPKSGTVVHSDRFDTYRTKKESERLVQYLNAVPDGRILSVAVNDEGSRNLDDTARKAMTKLGSKHFLHLGFRHPWSFITVKGNPSSSVEDHIEYHGHRGSAAARVFKLFQTEHGEHFNVSSTSEWVQDVEWTEWFNHDKVPQSKGGEKISDLRAAYPGKICNRPIDIQATTMDGVALNTEVVYKNGQDYRFACYTRGRACRSYRVRFLCGKPVRPKLTVSIDTNVNSTILSLADNVQSWRPGDTLVVASTDYSMYQAEEFQVLTCKACSSTQIKDVVGYNSLGHCFFTEDGPEERNTFDHCLGLLVKSGTLLPSDRDSRMCKVITEDSYPGYIPKPRQDCNAVSTFWMANPNNNLINCAAAGSEAGMIIDNGVKTTEASAKDKRPFLSIISARYSPHQDADPLKPREPAIIRHFTAYKNQDHGAWLRGGDVWLDSCRFADNGIGLTLASGGTFPYDDGSKQEIKNSLFVGESGNVGTEMMDNRIWGPGGLDHSGRTLPIGQNFPIRGIQFYDGPINIQNCTFRKFVALEGRHTSALAFRLNNAWQSCPHNNVTNIAFEDVPITSRVFFGEPGPWFNQLDMDGDKTSVFHDVDGSVSEYPGSYLTKDDNWLVRHPDCINVPDWRGAICSGRYAQMYIQAYKSSNLRMKIIKNDFPSHPLYLEGALTRSTHYQQYQPVITLQKGYTIHWDQTAPAELAIWLINFNKGDWIRVGLCYPRGTTFSILSDVHNRLLKQTSKTGTFVRTLQMDKVEQSYPGRSHYYWDEDSGLLFLKLKAQNEREKFAFCSMKGCERIKIKALIPRNAGISDCTATAYPRFTERAVVDVPMPKKLVGTQLKTKDHFLEVKMESSRQHYFHLRNDLAYIEVDGRKYPCSEDGIQVVVIDGNRGHVVSHGSFRNAILQGIPWQLFNYVAAIPDNSIILMASKGRYVTRGPWTKVLEKLGADKGLKLKEKMVFVGFKGSFRPTWVTLETEEHKAKIFQVVPIPVVRKKKL</sequence>
<evidence type="ECO:0000313" key="17">
    <source>
        <dbReference type="EMBL" id="EGW00042.1"/>
    </source>
</evidence>
<keyword evidence="11" id="KW-0378">Hydrolase</keyword>
<dbReference type="InterPro" id="IPR025155">
    <property type="entry name" value="WxxW_domain"/>
</dbReference>
<dbReference type="InterPro" id="IPR011050">
    <property type="entry name" value="Pectin_lyase_fold/virulence"/>
</dbReference>
<dbReference type="PANTHER" id="PTHR15535">
    <property type="entry name" value="TRANSMEMBRANE PROTEIN 2-RELATED"/>
    <property type="match status" value="1"/>
</dbReference>
<evidence type="ECO:0000256" key="12">
    <source>
        <dbReference type="ARBA" id="ARBA00023136"/>
    </source>
</evidence>
<proteinExistence type="inferred from homology"/>
<dbReference type="Pfam" id="PF24606">
    <property type="entry name" value="CEMIP_beta-hel"/>
    <property type="match status" value="1"/>
</dbReference>
<dbReference type="InterPro" id="IPR052252">
    <property type="entry name" value="CEMIP/CEMIP2"/>
</dbReference>
<dbReference type="InterPro" id="IPR055401">
    <property type="entry name" value="CEMIP_beta-hel_dom"/>
</dbReference>
<dbReference type="CDD" id="cd13938">
    <property type="entry name" value="PANDER_like_TMEM2"/>
    <property type="match status" value="1"/>
</dbReference>
<dbReference type="PROSITE" id="PS51484">
    <property type="entry name" value="G8"/>
    <property type="match status" value="1"/>
</dbReference>
<dbReference type="GO" id="GO:0005576">
    <property type="term" value="C:extracellular region"/>
    <property type="evidence" value="ECO:0007669"/>
    <property type="project" value="UniProtKB-SubCell"/>
</dbReference>
<evidence type="ECO:0000256" key="2">
    <source>
        <dbReference type="ARBA" id="ARBA00004236"/>
    </source>
</evidence>
<evidence type="ECO:0000256" key="15">
    <source>
        <dbReference type="PROSITE-ProRule" id="PRU01375"/>
    </source>
</evidence>
<evidence type="ECO:0000256" key="1">
    <source>
        <dbReference type="ARBA" id="ARBA00000251"/>
    </source>
</evidence>
<dbReference type="InterPro" id="IPR039473">
    <property type="entry name" value="TMEM2_PANDER-like"/>
</dbReference>
<evidence type="ECO:0000256" key="8">
    <source>
        <dbReference type="ARBA" id="ARBA00022729"/>
    </source>
</evidence>
<organism evidence="17 18">
    <name type="scientific">Cricetulus griseus</name>
    <name type="common">Chinese hamster</name>
    <name type="synonym">Cricetulus barabensis griseus</name>
    <dbReference type="NCBI Taxonomy" id="10029"/>
    <lineage>
        <taxon>Eukaryota</taxon>
        <taxon>Metazoa</taxon>
        <taxon>Chordata</taxon>
        <taxon>Craniata</taxon>
        <taxon>Vertebrata</taxon>
        <taxon>Euteleostomi</taxon>
        <taxon>Mammalia</taxon>
        <taxon>Eutheria</taxon>
        <taxon>Euarchontoglires</taxon>
        <taxon>Glires</taxon>
        <taxon>Rodentia</taxon>
        <taxon>Myomorpha</taxon>
        <taxon>Muroidea</taxon>
        <taxon>Cricetidae</taxon>
        <taxon>Cricetinae</taxon>
        <taxon>Cricetulus</taxon>
    </lineage>
</organism>
<evidence type="ECO:0000259" key="16">
    <source>
        <dbReference type="PROSITE" id="PS51484"/>
    </source>
</evidence>
<dbReference type="GO" id="GO:0030246">
    <property type="term" value="F:carbohydrate binding"/>
    <property type="evidence" value="ECO:0007669"/>
    <property type="project" value="UniProtKB-UniRule"/>
</dbReference>
<dbReference type="SUPFAM" id="SSF51126">
    <property type="entry name" value="Pectin lyase-like"/>
    <property type="match status" value="1"/>
</dbReference>
<dbReference type="AlphaFoldDB" id="G3I9P2"/>
<dbReference type="EC" id="3.2.1.35" evidence="5"/>
<gene>
    <name evidence="17" type="ORF">I79_020296</name>
</gene>